<organism evidence="22">
    <name type="scientific">Fagus sylvatica</name>
    <name type="common">Beechnut</name>
    <dbReference type="NCBI Taxonomy" id="28930"/>
    <lineage>
        <taxon>Eukaryota</taxon>
        <taxon>Viridiplantae</taxon>
        <taxon>Streptophyta</taxon>
        <taxon>Embryophyta</taxon>
        <taxon>Tracheophyta</taxon>
        <taxon>Spermatophyta</taxon>
        <taxon>Magnoliopsida</taxon>
        <taxon>eudicotyledons</taxon>
        <taxon>Gunneridae</taxon>
        <taxon>Pentapetalae</taxon>
        <taxon>rosids</taxon>
        <taxon>fabids</taxon>
        <taxon>Fagales</taxon>
        <taxon>Fagaceae</taxon>
        <taxon>Fagus</taxon>
    </lineage>
</organism>
<keyword evidence="4" id="KW-0597">Phosphoprotein</keyword>
<dbReference type="Pfam" id="PF00069">
    <property type="entry name" value="Pkinase"/>
    <property type="match status" value="1"/>
</dbReference>
<evidence type="ECO:0000256" key="3">
    <source>
        <dbReference type="ARBA" id="ARBA00022527"/>
    </source>
</evidence>
<dbReference type="SUPFAM" id="SSF56112">
    <property type="entry name" value="Protein kinase-like (PK-like)"/>
    <property type="match status" value="1"/>
</dbReference>
<evidence type="ECO:0000256" key="12">
    <source>
        <dbReference type="ARBA" id="ARBA00022840"/>
    </source>
</evidence>
<evidence type="ECO:0000256" key="6">
    <source>
        <dbReference type="ARBA" id="ARBA00022679"/>
    </source>
</evidence>
<name>A0A2N9I390_FAGSY</name>
<comment type="catalytic activity">
    <reaction evidence="17">
        <text>L-threonyl-[protein] + ATP = O-phospho-L-threonyl-[protein] + ADP + H(+)</text>
        <dbReference type="Rhea" id="RHEA:46608"/>
        <dbReference type="Rhea" id="RHEA-COMP:11060"/>
        <dbReference type="Rhea" id="RHEA-COMP:11605"/>
        <dbReference type="ChEBI" id="CHEBI:15378"/>
        <dbReference type="ChEBI" id="CHEBI:30013"/>
        <dbReference type="ChEBI" id="CHEBI:30616"/>
        <dbReference type="ChEBI" id="CHEBI:61977"/>
        <dbReference type="ChEBI" id="CHEBI:456216"/>
        <dbReference type="EC" id="2.7.11.1"/>
    </reaction>
</comment>
<dbReference type="PROSITE" id="PS50011">
    <property type="entry name" value="PROTEIN_KINASE_DOM"/>
    <property type="match status" value="1"/>
</dbReference>
<dbReference type="FunFam" id="3.30.200.20:FF:000309">
    <property type="entry name" value="Leucine-rich repeat receptor protein kinase MSP1"/>
    <property type="match status" value="1"/>
</dbReference>
<dbReference type="PANTHER" id="PTHR48053:SF168">
    <property type="entry name" value="LRR RECEPTOR-LIKE KINASE FAMILY PROTEIN"/>
    <property type="match status" value="1"/>
</dbReference>
<dbReference type="GO" id="GO:0016020">
    <property type="term" value="C:membrane"/>
    <property type="evidence" value="ECO:0007669"/>
    <property type="project" value="UniProtKB-SubCell"/>
</dbReference>
<evidence type="ECO:0000256" key="11">
    <source>
        <dbReference type="ARBA" id="ARBA00022777"/>
    </source>
</evidence>
<dbReference type="InterPro" id="IPR011009">
    <property type="entry name" value="Kinase-like_dom_sf"/>
</dbReference>
<keyword evidence="11" id="KW-0418">Kinase</keyword>
<gene>
    <name evidence="22" type="ORF">FSB_LOCUS46697</name>
</gene>
<evidence type="ECO:0000256" key="9">
    <source>
        <dbReference type="ARBA" id="ARBA00022737"/>
    </source>
</evidence>
<keyword evidence="3" id="KW-0723">Serine/threonine-protein kinase</keyword>
<evidence type="ECO:0000256" key="13">
    <source>
        <dbReference type="ARBA" id="ARBA00022989"/>
    </source>
</evidence>
<evidence type="ECO:0000313" key="22">
    <source>
        <dbReference type="EMBL" id="SPD18815.1"/>
    </source>
</evidence>
<feature type="repeat" description="ARM" evidence="19">
    <location>
        <begin position="384"/>
        <end position="414"/>
    </location>
</feature>
<feature type="compositionally biased region" description="Pro residues" evidence="20">
    <location>
        <begin position="1686"/>
        <end position="1702"/>
    </location>
</feature>
<keyword evidence="12" id="KW-0067">ATP-binding</keyword>
<dbReference type="FunFam" id="3.80.10.10:FF:000233">
    <property type="entry name" value="Leucine-rich repeat receptor-like protein kinase TDR"/>
    <property type="match status" value="1"/>
</dbReference>
<feature type="domain" description="Protein kinase" evidence="21">
    <location>
        <begin position="921"/>
        <end position="1231"/>
    </location>
</feature>
<evidence type="ECO:0000256" key="17">
    <source>
        <dbReference type="ARBA" id="ARBA00047899"/>
    </source>
</evidence>
<dbReference type="Pfam" id="PF13855">
    <property type="entry name" value="LRR_8"/>
    <property type="match status" value="3"/>
</dbReference>
<dbReference type="PROSITE" id="PS50176">
    <property type="entry name" value="ARM_REPEAT"/>
    <property type="match status" value="2"/>
</dbReference>
<feature type="region of interest" description="Disordered" evidence="20">
    <location>
        <begin position="1905"/>
        <end position="1938"/>
    </location>
</feature>
<dbReference type="InterPro" id="IPR051716">
    <property type="entry name" value="Plant_RL_S/T_kinase"/>
</dbReference>
<dbReference type="InterPro" id="IPR032675">
    <property type="entry name" value="LRR_dom_sf"/>
</dbReference>
<dbReference type="EMBL" id="OIVN01004696">
    <property type="protein sequence ID" value="SPD18815.1"/>
    <property type="molecule type" value="Genomic_DNA"/>
</dbReference>
<dbReference type="GO" id="GO:0005524">
    <property type="term" value="F:ATP binding"/>
    <property type="evidence" value="ECO:0007669"/>
    <property type="project" value="UniProtKB-KW"/>
</dbReference>
<keyword evidence="9" id="KW-0677">Repeat</keyword>
<dbReference type="FunFam" id="3.80.10.10:FF:001375">
    <property type="entry name" value="Uncharacterized protein"/>
    <property type="match status" value="1"/>
</dbReference>
<dbReference type="InterPro" id="IPR000225">
    <property type="entry name" value="Armadillo"/>
</dbReference>
<dbReference type="GO" id="GO:0004674">
    <property type="term" value="F:protein serine/threonine kinase activity"/>
    <property type="evidence" value="ECO:0007669"/>
    <property type="project" value="UniProtKB-KW"/>
</dbReference>
<dbReference type="SUPFAM" id="SSF52047">
    <property type="entry name" value="RNI-like"/>
    <property type="match status" value="2"/>
</dbReference>
<dbReference type="SUPFAM" id="SSF52058">
    <property type="entry name" value="L domain-like"/>
    <property type="match status" value="1"/>
</dbReference>
<dbReference type="FunFam" id="1.10.510.10:FF:000445">
    <property type="entry name" value="MDIS1-interacting receptor like kinase 2"/>
    <property type="match status" value="1"/>
</dbReference>
<dbReference type="PROSITE" id="PS00109">
    <property type="entry name" value="PROTEIN_KINASE_TYR"/>
    <property type="match status" value="1"/>
</dbReference>
<dbReference type="InterPro" id="IPR003591">
    <property type="entry name" value="Leu-rich_rpt_typical-subtyp"/>
</dbReference>
<feature type="compositionally biased region" description="Basic and acidic residues" evidence="20">
    <location>
        <begin position="1207"/>
        <end position="1222"/>
    </location>
</feature>
<evidence type="ECO:0000256" key="20">
    <source>
        <dbReference type="SAM" id="MobiDB-lite"/>
    </source>
</evidence>
<dbReference type="FunFam" id="3.80.10.10:FF:000719">
    <property type="entry name" value="MDIS1-interacting receptor like kinase 2 isoform A"/>
    <property type="match status" value="1"/>
</dbReference>
<evidence type="ECO:0000259" key="21">
    <source>
        <dbReference type="PROSITE" id="PS50011"/>
    </source>
</evidence>
<dbReference type="FunFam" id="3.80.10.10:FF:000177">
    <property type="entry name" value="Leucine-rich repeat receptor-like serine/threonine-protein kinase At1g17230"/>
    <property type="match status" value="1"/>
</dbReference>
<dbReference type="InterPro" id="IPR000719">
    <property type="entry name" value="Prot_kinase_dom"/>
</dbReference>
<dbReference type="GO" id="GO:0009791">
    <property type="term" value="P:post-embryonic development"/>
    <property type="evidence" value="ECO:0007669"/>
    <property type="project" value="UniProtKB-ARBA"/>
</dbReference>
<feature type="compositionally biased region" description="Basic and acidic residues" evidence="20">
    <location>
        <begin position="1673"/>
        <end position="1685"/>
    </location>
</feature>
<dbReference type="InterPro" id="IPR001611">
    <property type="entry name" value="Leu-rich_rpt"/>
</dbReference>
<dbReference type="Gene3D" id="1.10.510.10">
    <property type="entry name" value="Transferase(Phosphotransferase) domain 1"/>
    <property type="match status" value="1"/>
</dbReference>
<proteinExistence type="predicted"/>
<keyword evidence="10" id="KW-0547">Nucleotide-binding</keyword>
<evidence type="ECO:0000256" key="19">
    <source>
        <dbReference type="PROSITE-ProRule" id="PRU00259"/>
    </source>
</evidence>
<dbReference type="EC" id="2.7.11.1" evidence="2"/>
<dbReference type="Pfam" id="PF00560">
    <property type="entry name" value="LRR_1"/>
    <property type="match status" value="15"/>
</dbReference>
<evidence type="ECO:0000256" key="10">
    <source>
        <dbReference type="ARBA" id="ARBA00022741"/>
    </source>
</evidence>
<comment type="catalytic activity">
    <reaction evidence="18">
        <text>L-seryl-[protein] + ATP = O-phospho-L-seryl-[protein] + ADP + H(+)</text>
        <dbReference type="Rhea" id="RHEA:17989"/>
        <dbReference type="Rhea" id="RHEA-COMP:9863"/>
        <dbReference type="Rhea" id="RHEA-COMP:11604"/>
        <dbReference type="ChEBI" id="CHEBI:15378"/>
        <dbReference type="ChEBI" id="CHEBI:29999"/>
        <dbReference type="ChEBI" id="CHEBI:30616"/>
        <dbReference type="ChEBI" id="CHEBI:83421"/>
        <dbReference type="ChEBI" id="CHEBI:456216"/>
        <dbReference type="EC" id="2.7.11.1"/>
    </reaction>
</comment>
<dbReference type="Gene3D" id="3.30.200.20">
    <property type="entry name" value="Phosphorylase Kinase, domain 1"/>
    <property type="match status" value="1"/>
</dbReference>
<sequence length="1938" mass="212716">MLSSLSDLQLSSNNLIGVIPASLGNLSNLTILYLFENQLSGSIPQELGMLSSLSDLGLSSNNLTGVIPASLGNLSNLNTLYLHTNQLSGSIPQELGMLSSLSDLQLSSNNLTGVIPASLGNLSNLNTLYLHTNQLSGSIPQELGMLSSLSDLQLSSNNLIGVIPASLGNLSNLTILYLFENQLSGSIPQELGMLSSLSDLGLSSNNLTGVIPASLGNLSNLNTLYLHTNQLSGSIPQELGMLSSLSDLGLSSNNLTGVIPASLGNLSNLTILYLFENQLSGSIPQELGMLSSMSDLQLSSNNLTGVIPASLGNLSNLNTLYLHTNQLSGSIPQELGMLSSLSDLQLSSNNLTGVIPASLGNLSNLNTLYLFENQLSGSIPQELGMLSSLIDLGLSSNNLTGVIPASLGNLSNLTILYLYENHLSGSIPKELGMLSSLIDLELSSNNLIGVIPASIGNLSNLTILHLYENHLSGSIPKELGMLSSLIDLGLSSNNLTGVIPASLGNLTKVTNLSLDMNKLSGPILFEMNNLTHLKSLHISNNQLTGHLPENVCIGGLLLRFTAINNHFFGSVPKSLRNCTSLVRLRLRGNQLTGNIGESFGIYPSLVFMDLSFNKFYGELSTNWGLCQNLTSLEIANNDISGRISPELGDIIQLRVLNLSSNQLDGEIPKELGRLTFLIKLDLQNNKIFGHIPYNLGLLSNIEWLNLARNNLSGQIPELVHCQKLLDLNLSNNKLSKYIPLQFGNLHFLQYLDLSQNFLMGEIPEQLGDLKTLEILNLSHNKLSGSIPSSFDQMLSLGPIDLSYNQLEGPLPKTKAFREAPMEAFRNNKGLCGNATGLEACPSEINLISHVKKGNKVMKPILVLSSVVFFIFIIVGITSFVRSRKTKKENKPKEVGHENLFAIWSYDGKMVYDNIIEATQDFDDKHCIAVGGYGTVYKAELPTGQVVAVKKLHPLSDDSVVNLKAFTSEIRSLTEIRHRNIVKLHGFCSHPRHLLLVFEFLEGGSLEKILKNDELALNFDWVKRINVVKGVASALYYMHHGCSHPIIHRDISSKNVLLDSDYEAHVADFGTARIMNSETSYWTSFAGSFGYTAPELAYTMEVSEKCDVFSFGVVTLEVIMGRHPGDLISSFQSSSFTSLSYDVLLEDVLDQRLAHPTNQVAENVVLVAKIALACLHTSAICVEMDLLKCRIQKGRTVVQTMLSLMEDSDGRPETKENSDDGRKTPVGCRPKFLRCLCQRFGGEGLTSKITTLESSLRLFILVDDRFGRSFRRLFDDPGGDFDDVPSNVVVLFWTIIYGRHSRGAVTVAESGGRVLDLGDLVSPDSVLRRLSVELFDFVFPAIDTWGVVRGLMAAERGSWSSVHSEDLPEGLSDRGEDSHSTEDTPSVSGSSRAVGPDDSWIARSYLSKVVDVEGLDKLRSRYQIPEDVVLRIPQSDEVACSSRFGDVAFYEADFNAGVRFPMQPLMRELLDRLNLAPGQLAPNAWRTVVGSMVMWKVLSEGKDDLTLDELLFCYKPCQIPASPGFWSLNMRQRGLKLIVGTPSSNREWKDNYVFVCGDNWEGLQCEKDDNFIPVRREWGVPSSSALRRPKLDEKGHNRVLRSLHHTQHHYKHFIRPELLALYSFGPEPSEAVLSLQEINQKRMATARLNREKLKKMMMTQQEEAPLVIGKKRKADLSSKKATDERSLPPPPPPVQKPSVPEPVPTSSVEVVEISAEPSSSRPLEKVPTLPRDASLACRRAKSVVTKDDVGEYDKVNTDVVKVAGIHSLMKGLTELTVIANRCTQWEDALLKQKIQMSEAAQANQRLTTLVNELTLDRDRVVGELSILGTDLARRDEELKKALDGARRSDEQVKALTSQLEGARISAVEEFKSSEAYDDVNTKYFLSGFNLLKKQAKEKFPQLDFDAFQPFDDDESTMPAEEGNVEAPAHDPQMDDDATS</sequence>
<protein>
    <recommendedName>
        <fullName evidence="2">non-specific serine/threonine protein kinase</fullName>
        <ecNumber evidence="2">2.7.11.1</ecNumber>
    </recommendedName>
</protein>
<evidence type="ECO:0000256" key="5">
    <source>
        <dbReference type="ARBA" id="ARBA00022614"/>
    </source>
</evidence>
<keyword evidence="7" id="KW-0812">Transmembrane</keyword>
<comment type="subcellular location">
    <subcellularLocation>
        <location evidence="1">Membrane</location>
        <topology evidence="1">Single-pass type I membrane protein</topology>
    </subcellularLocation>
</comment>
<keyword evidence="13" id="KW-1133">Transmembrane helix</keyword>
<keyword evidence="6" id="KW-0808">Transferase</keyword>
<dbReference type="InterPro" id="IPR008266">
    <property type="entry name" value="Tyr_kinase_AS"/>
</dbReference>
<keyword evidence="8" id="KW-0732">Signal</keyword>
<dbReference type="Gene3D" id="3.80.10.10">
    <property type="entry name" value="Ribonuclease Inhibitor"/>
    <property type="match status" value="4"/>
</dbReference>
<reference evidence="22" key="1">
    <citation type="submission" date="2018-02" db="EMBL/GenBank/DDBJ databases">
        <authorList>
            <person name="Cohen D.B."/>
            <person name="Kent A.D."/>
        </authorList>
    </citation>
    <scope>NUCLEOTIDE SEQUENCE</scope>
</reference>
<evidence type="ECO:0000256" key="2">
    <source>
        <dbReference type="ARBA" id="ARBA00012513"/>
    </source>
</evidence>
<keyword evidence="16" id="KW-0325">Glycoprotein</keyword>
<feature type="region of interest" description="Disordered" evidence="20">
    <location>
        <begin position="1361"/>
        <end position="1393"/>
    </location>
</feature>
<feature type="repeat" description="ARM" evidence="19">
    <location>
        <begin position="432"/>
        <end position="462"/>
    </location>
</feature>
<feature type="compositionally biased region" description="Basic and acidic residues" evidence="20">
    <location>
        <begin position="1362"/>
        <end position="1381"/>
    </location>
</feature>
<evidence type="ECO:0000256" key="14">
    <source>
        <dbReference type="ARBA" id="ARBA00023136"/>
    </source>
</evidence>
<evidence type="ECO:0000256" key="15">
    <source>
        <dbReference type="ARBA" id="ARBA00023170"/>
    </source>
</evidence>
<evidence type="ECO:0000256" key="1">
    <source>
        <dbReference type="ARBA" id="ARBA00004479"/>
    </source>
</evidence>
<keyword evidence="5" id="KW-0433">Leucine-rich repeat</keyword>
<dbReference type="SMART" id="SM00369">
    <property type="entry name" value="LRR_TYP"/>
    <property type="match status" value="25"/>
</dbReference>
<evidence type="ECO:0000256" key="8">
    <source>
        <dbReference type="ARBA" id="ARBA00022729"/>
    </source>
</evidence>
<feature type="region of interest" description="Disordered" evidence="20">
    <location>
        <begin position="1205"/>
        <end position="1224"/>
    </location>
</feature>
<dbReference type="PROSITE" id="PS51450">
    <property type="entry name" value="LRR"/>
    <property type="match status" value="1"/>
</dbReference>
<feature type="region of interest" description="Disordered" evidence="20">
    <location>
        <begin position="1657"/>
        <end position="1726"/>
    </location>
</feature>
<keyword evidence="14" id="KW-0472">Membrane</keyword>
<keyword evidence="15" id="KW-0675">Receptor</keyword>
<accession>A0A2N9I390</accession>
<evidence type="ECO:0000256" key="7">
    <source>
        <dbReference type="ARBA" id="ARBA00022692"/>
    </source>
</evidence>
<evidence type="ECO:0000256" key="16">
    <source>
        <dbReference type="ARBA" id="ARBA00023180"/>
    </source>
</evidence>
<dbReference type="PANTHER" id="PTHR48053">
    <property type="entry name" value="LEUCINE RICH REPEAT FAMILY PROTEIN, EXPRESSED"/>
    <property type="match status" value="1"/>
</dbReference>
<evidence type="ECO:0000256" key="18">
    <source>
        <dbReference type="ARBA" id="ARBA00048679"/>
    </source>
</evidence>
<evidence type="ECO:0000256" key="4">
    <source>
        <dbReference type="ARBA" id="ARBA00022553"/>
    </source>
</evidence>